<keyword evidence="3" id="KW-1185">Reference proteome</keyword>
<reference evidence="2 3" key="1">
    <citation type="submission" date="2017-11" db="EMBL/GenBank/DDBJ databases">
        <title>De-novo sequencing of pomegranate (Punica granatum L.) genome.</title>
        <authorList>
            <person name="Akparov Z."/>
            <person name="Amiraslanov A."/>
            <person name="Hajiyeva S."/>
            <person name="Abbasov M."/>
            <person name="Kaur K."/>
            <person name="Hamwieh A."/>
            <person name="Solovyev V."/>
            <person name="Salamov A."/>
            <person name="Braich B."/>
            <person name="Kosarev P."/>
            <person name="Mahmoud A."/>
            <person name="Hajiyev E."/>
            <person name="Babayeva S."/>
            <person name="Izzatullayeva V."/>
            <person name="Mammadov A."/>
            <person name="Mammadov A."/>
            <person name="Sharifova S."/>
            <person name="Ojaghi J."/>
            <person name="Eynullazada K."/>
            <person name="Bayramov B."/>
            <person name="Abdulazimova A."/>
            <person name="Shahmuradov I."/>
        </authorList>
    </citation>
    <scope>NUCLEOTIDE SEQUENCE [LARGE SCALE GENOMIC DNA]</scope>
    <source>
        <strain evidence="3">cv. AG2017</strain>
        <tissue evidence="2">Leaf</tissue>
    </source>
</reference>
<dbReference type="AlphaFoldDB" id="A0A2I0HV38"/>
<gene>
    <name evidence="2" type="ORF">CRG98_044016</name>
</gene>
<feature type="compositionally biased region" description="Basic and acidic residues" evidence="1">
    <location>
        <begin position="138"/>
        <end position="162"/>
    </location>
</feature>
<sequence>MVIQKEKEMNWCGDLSYPGLGITGSSRFLPTPPGCLDGSGSGSGERRRPYIVATLIEIFTRAIVGAFPSLLLRPESPLSLHSSSPLYLPSSSSLLKLDLDWIEARSPPPSDYISRRVVISSNLSPNLLSRRPSSSNPHRRETRERKEIGETRERDRRERGKR</sequence>
<organism evidence="2 3">
    <name type="scientific">Punica granatum</name>
    <name type="common">Pomegranate</name>
    <dbReference type="NCBI Taxonomy" id="22663"/>
    <lineage>
        <taxon>Eukaryota</taxon>
        <taxon>Viridiplantae</taxon>
        <taxon>Streptophyta</taxon>
        <taxon>Embryophyta</taxon>
        <taxon>Tracheophyta</taxon>
        <taxon>Spermatophyta</taxon>
        <taxon>Magnoliopsida</taxon>
        <taxon>eudicotyledons</taxon>
        <taxon>Gunneridae</taxon>
        <taxon>Pentapetalae</taxon>
        <taxon>rosids</taxon>
        <taxon>malvids</taxon>
        <taxon>Myrtales</taxon>
        <taxon>Lythraceae</taxon>
        <taxon>Punica</taxon>
    </lineage>
</organism>
<dbReference type="Proteomes" id="UP000233551">
    <property type="component" value="Unassembled WGS sequence"/>
</dbReference>
<evidence type="ECO:0000313" key="2">
    <source>
        <dbReference type="EMBL" id="PKI35562.1"/>
    </source>
</evidence>
<accession>A0A2I0HV38</accession>
<evidence type="ECO:0000256" key="1">
    <source>
        <dbReference type="SAM" id="MobiDB-lite"/>
    </source>
</evidence>
<proteinExistence type="predicted"/>
<feature type="region of interest" description="Disordered" evidence="1">
    <location>
        <begin position="125"/>
        <end position="162"/>
    </location>
</feature>
<feature type="compositionally biased region" description="Low complexity" evidence="1">
    <location>
        <begin position="125"/>
        <end position="136"/>
    </location>
</feature>
<protein>
    <submittedName>
        <fullName evidence="2">Uncharacterized protein</fullName>
    </submittedName>
</protein>
<name>A0A2I0HV38_PUNGR</name>
<comment type="caution">
    <text evidence="2">The sequence shown here is derived from an EMBL/GenBank/DDBJ whole genome shotgun (WGS) entry which is preliminary data.</text>
</comment>
<dbReference type="EMBL" id="PGOL01005256">
    <property type="protein sequence ID" value="PKI35562.1"/>
    <property type="molecule type" value="Genomic_DNA"/>
</dbReference>
<evidence type="ECO:0000313" key="3">
    <source>
        <dbReference type="Proteomes" id="UP000233551"/>
    </source>
</evidence>